<accession>A0ABT8JZD7</accession>
<evidence type="ECO:0000256" key="1">
    <source>
        <dbReference type="ARBA" id="ARBA00023125"/>
    </source>
</evidence>
<evidence type="ECO:0000259" key="2">
    <source>
        <dbReference type="Pfam" id="PF00440"/>
    </source>
</evidence>
<comment type="caution">
    <text evidence="3">The sequence shown here is derived from an EMBL/GenBank/DDBJ whole genome shotgun (WGS) entry which is preliminary data.</text>
</comment>
<evidence type="ECO:0000313" key="4">
    <source>
        <dbReference type="Proteomes" id="UP001174209"/>
    </source>
</evidence>
<dbReference type="Gene3D" id="1.10.357.10">
    <property type="entry name" value="Tetracycline Repressor, domain 2"/>
    <property type="match status" value="1"/>
</dbReference>
<sequence length="187" mass="21164">MATKEDWIVEALRVLAAQGPSHVTIDRLAGNLDLSKGSFYHHFKSLAVFRQEILAHYEWESTTSLIASVEKREPQDPLLKIEWLVDLAIEPSSQAGLQIAVRAWAAQDPEVSKVQERLDRTRLDYASTLWREAGCHPQEADFRAKSLYLLIIGGRQVTPPLPLEELRRICRRAIAAFQDEPLGGERP</sequence>
<dbReference type="Proteomes" id="UP001174209">
    <property type="component" value="Unassembled WGS sequence"/>
</dbReference>
<organism evidence="3 4">
    <name type="scientific">Arthrobacter burdickii</name>
    <dbReference type="NCBI Taxonomy" id="3035920"/>
    <lineage>
        <taxon>Bacteria</taxon>
        <taxon>Bacillati</taxon>
        <taxon>Actinomycetota</taxon>
        <taxon>Actinomycetes</taxon>
        <taxon>Micrococcales</taxon>
        <taxon>Micrococcaceae</taxon>
        <taxon>Arthrobacter</taxon>
    </lineage>
</organism>
<dbReference type="EMBL" id="JAROCG010000001">
    <property type="protein sequence ID" value="MDN4609509.1"/>
    <property type="molecule type" value="Genomic_DNA"/>
</dbReference>
<dbReference type="RefSeq" id="WP_301224196.1">
    <property type="nucleotide sequence ID" value="NZ_JAROCG010000001.1"/>
</dbReference>
<name>A0ABT8JZD7_9MICC</name>
<dbReference type="InterPro" id="IPR009057">
    <property type="entry name" value="Homeodomain-like_sf"/>
</dbReference>
<gene>
    <name evidence="3" type="ORF">P5G52_01375</name>
</gene>
<feature type="domain" description="HTH tetR-type" evidence="2">
    <location>
        <begin position="10"/>
        <end position="45"/>
    </location>
</feature>
<keyword evidence="1" id="KW-0238">DNA-binding</keyword>
<protein>
    <submittedName>
        <fullName evidence="3">TetR/AcrR family transcriptional regulator</fullName>
    </submittedName>
</protein>
<dbReference type="Pfam" id="PF00440">
    <property type="entry name" value="TetR_N"/>
    <property type="match status" value="1"/>
</dbReference>
<dbReference type="InterPro" id="IPR001647">
    <property type="entry name" value="HTH_TetR"/>
</dbReference>
<proteinExistence type="predicted"/>
<reference evidence="3" key="1">
    <citation type="submission" date="2023-06" db="EMBL/GenBank/DDBJ databases">
        <title>MT1 and MT2 Draft Genomes of Novel Species.</title>
        <authorList>
            <person name="Venkateswaran K."/>
        </authorList>
    </citation>
    <scope>NUCLEOTIDE SEQUENCE</scope>
    <source>
        <strain evidence="3">IIF3SC-B10</strain>
    </source>
</reference>
<dbReference type="SUPFAM" id="SSF46689">
    <property type="entry name" value="Homeodomain-like"/>
    <property type="match status" value="1"/>
</dbReference>
<keyword evidence="4" id="KW-1185">Reference proteome</keyword>
<evidence type="ECO:0000313" key="3">
    <source>
        <dbReference type="EMBL" id="MDN4609509.1"/>
    </source>
</evidence>